<evidence type="ECO:0000256" key="2">
    <source>
        <dbReference type="ARBA" id="ARBA00022801"/>
    </source>
</evidence>
<feature type="binding site" evidence="5">
    <location>
        <position position="267"/>
    </location>
    <ligand>
        <name>Zn(2+)</name>
        <dbReference type="ChEBI" id="CHEBI:29105"/>
        <label>1</label>
    </ligand>
</feature>
<dbReference type="InterPro" id="IPR002073">
    <property type="entry name" value="PDEase_catalytic_dom"/>
</dbReference>
<dbReference type="OrthoDB" id="342865at2759"/>
<evidence type="ECO:0000259" key="8">
    <source>
        <dbReference type="PROSITE" id="PS51845"/>
    </source>
</evidence>
<feature type="binding site" evidence="5">
    <location>
        <position position="414"/>
    </location>
    <ligand>
        <name>Zn(2+)</name>
        <dbReference type="ChEBI" id="CHEBI:29105"/>
        <label>1</label>
    </ligand>
</feature>
<evidence type="ECO:0000256" key="6">
    <source>
        <dbReference type="RuleBase" id="RU363067"/>
    </source>
</evidence>
<comment type="similarity">
    <text evidence="6">Belongs to the cyclic nucleotide phosphodiesterase family.</text>
</comment>
<keyword evidence="1 5" id="KW-0479">Metal-binding</keyword>
<feature type="binding site" evidence="4">
    <location>
        <position position="467"/>
    </location>
    <ligand>
        <name>AMP</name>
        <dbReference type="ChEBI" id="CHEBI:456215"/>
    </ligand>
</feature>
<feature type="domain" description="PDEase" evidence="8">
    <location>
        <begin position="139"/>
        <end position="510"/>
    </location>
</feature>
<feature type="region of interest" description="Disordered" evidence="7">
    <location>
        <begin position="1"/>
        <end position="32"/>
    </location>
</feature>
<dbReference type="Gene3D" id="1.10.1300.10">
    <property type="entry name" value="3'5'-cyclic nucleotide phosphodiesterase, catalytic domain"/>
    <property type="match status" value="1"/>
</dbReference>
<dbReference type="PRINTS" id="PR00387">
    <property type="entry name" value="PDIESTERASE1"/>
</dbReference>
<organism evidence="9 10">
    <name type="scientific">Polarella glacialis</name>
    <name type="common">Dinoflagellate</name>
    <dbReference type="NCBI Taxonomy" id="89957"/>
    <lineage>
        <taxon>Eukaryota</taxon>
        <taxon>Sar</taxon>
        <taxon>Alveolata</taxon>
        <taxon>Dinophyceae</taxon>
        <taxon>Suessiales</taxon>
        <taxon>Suessiaceae</taxon>
        <taxon>Polarella</taxon>
    </lineage>
</organism>
<dbReference type="SUPFAM" id="SSF109604">
    <property type="entry name" value="HD-domain/PDEase-like"/>
    <property type="match status" value="1"/>
</dbReference>
<dbReference type="PROSITE" id="PS00126">
    <property type="entry name" value="PDEASE_I_1"/>
    <property type="match status" value="1"/>
</dbReference>
<proteinExistence type="inferred from homology"/>
<comment type="cofactor">
    <cofactor evidence="6">
        <name>a divalent metal cation</name>
        <dbReference type="ChEBI" id="CHEBI:60240"/>
    </cofactor>
    <text evidence="6">Binds 2 divalent metal cations per subunit. Site 1 may preferentially bind zinc ions, while site 2 has a preference for magnesium and/or manganese ions.</text>
</comment>
<feature type="binding site" evidence="5">
    <location>
        <position position="230"/>
    </location>
    <ligand>
        <name>Zn(2+)</name>
        <dbReference type="ChEBI" id="CHEBI:29105"/>
        <label>1</label>
    </ligand>
</feature>
<dbReference type="EC" id="3.1.4.-" evidence="6"/>
<dbReference type="Pfam" id="PF00233">
    <property type="entry name" value="PDEase_I"/>
    <property type="match status" value="1"/>
</dbReference>
<evidence type="ECO:0000313" key="10">
    <source>
        <dbReference type="Proteomes" id="UP000654075"/>
    </source>
</evidence>
<keyword evidence="10" id="KW-1185">Reference proteome</keyword>
<evidence type="ECO:0000256" key="1">
    <source>
        <dbReference type="ARBA" id="ARBA00022723"/>
    </source>
</evidence>
<dbReference type="Proteomes" id="UP000654075">
    <property type="component" value="Unassembled WGS sequence"/>
</dbReference>
<accession>A0A813DUT0</accession>
<dbReference type="InterPro" id="IPR036971">
    <property type="entry name" value="PDEase_catalytic_dom_sf"/>
</dbReference>
<evidence type="ECO:0000256" key="3">
    <source>
        <dbReference type="PIRSR" id="PIRSR623088-1"/>
    </source>
</evidence>
<dbReference type="AlphaFoldDB" id="A0A813DUT0"/>
<evidence type="ECO:0000256" key="4">
    <source>
        <dbReference type="PIRSR" id="PIRSR623088-2"/>
    </source>
</evidence>
<reference evidence="9" key="1">
    <citation type="submission" date="2021-02" db="EMBL/GenBank/DDBJ databases">
        <authorList>
            <person name="Dougan E. K."/>
            <person name="Rhodes N."/>
            <person name="Thang M."/>
            <person name="Chan C."/>
        </authorList>
    </citation>
    <scope>NUCLEOTIDE SEQUENCE</scope>
</reference>
<dbReference type="InterPro" id="IPR023174">
    <property type="entry name" value="PDEase_CS"/>
</dbReference>
<comment type="caution">
    <text evidence="9">The sequence shown here is derived from an EMBL/GenBank/DDBJ whole genome shotgun (WGS) entry which is preliminary data.</text>
</comment>
<sequence length="519" mass="57885">MGGGLVKTATPEPNKGPVEDRVVEPSATGCPQGQWHRRALQKIEEALQVPLLPEAARAALEAAVSELRSIHGTQTKDTASSSSYDLPVEGTSWKLMLESYTDNDPEAAEGHHMLEQKSPKRNGSGASATLKVFCRSFESMGTGMPCLSDMLQEAGQLGFDAIAFSESAEVAGQPLRVLGAHLTRSTDMWSSLRDLRFVLEPDEFQGRVSNFLGAIDFLYRADVPYHGPAHAADVMSTMEWFLQTPYVSSITNHMDHFMGLMAAAIHDVGHPGTNNMFQSKTLGPLALRYNDKSILEMMHVALAFETMLQNEATNWLELLPCDFQDSEDPAAKPANLQHYVRRGLIDMVLGTDMAKHAKKLARLQDIAQEEERGRMENVCNRPLDRTANFGQDQKKQESLERKLFVLGTALHASDISTPCKPRQLMLRWTERVLLEFWAQGDEELRLQLPISPLCDRASGRSSVAKGQLGFINFVVKPFYAPLVALVPEVQLAMELLLQNKVFWEERDSERTPYEEIFAR</sequence>
<protein>
    <recommendedName>
        <fullName evidence="6">Phosphodiesterase</fullName>
        <ecNumber evidence="6">3.1.4.-</ecNumber>
    </recommendedName>
</protein>
<dbReference type="PANTHER" id="PTHR11347">
    <property type="entry name" value="CYCLIC NUCLEOTIDE PHOSPHODIESTERASE"/>
    <property type="match status" value="1"/>
</dbReference>
<feature type="binding site" evidence="5">
    <location>
        <position position="266"/>
    </location>
    <ligand>
        <name>Zn(2+)</name>
        <dbReference type="ChEBI" id="CHEBI:29105"/>
        <label>1</label>
    </ligand>
</feature>
<dbReference type="GO" id="GO:0004114">
    <property type="term" value="F:3',5'-cyclic-nucleotide phosphodiesterase activity"/>
    <property type="evidence" value="ECO:0007669"/>
    <property type="project" value="InterPro"/>
</dbReference>
<feature type="binding site" evidence="4">
    <location>
        <position position="414"/>
    </location>
    <ligand>
        <name>AMP</name>
        <dbReference type="ChEBI" id="CHEBI:456215"/>
    </ligand>
</feature>
<feature type="binding site" evidence="4">
    <location>
        <begin position="226"/>
        <end position="230"/>
    </location>
    <ligand>
        <name>AMP</name>
        <dbReference type="ChEBI" id="CHEBI:456215"/>
    </ligand>
</feature>
<dbReference type="InterPro" id="IPR023088">
    <property type="entry name" value="PDEase"/>
</dbReference>
<dbReference type="GO" id="GO:0007165">
    <property type="term" value="P:signal transduction"/>
    <property type="evidence" value="ECO:0007669"/>
    <property type="project" value="InterPro"/>
</dbReference>
<feature type="binding site" evidence="5">
    <location>
        <position position="267"/>
    </location>
    <ligand>
        <name>Zn(2+)</name>
        <dbReference type="ChEBI" id="CHEBI:29105"/>
        <label>2</label>
    </ligand>
</feature>
<name>A0A813DUT0_POLGL</name>
<feature type="binding site" evidence="4">
    <location>
        <position position="267"/>
    </location>
    <ligand>
        <name>AMP</name>
        <dbReference type="ChEBI" id="CHEBI:456215"/>
    </ligand>
</feature>
<dbReference type="GO" id="GO:0046872">
    <property type="term" value="F:metal ion binding"/>
    <property type="evidence" value="ECO:0007669"/>
    <property type="project" value="UniProtKB-KW"/>
</dbReference>
<evidence type="ECO:0000256" key="7">
    <source>
        <dbReference type="SAM" id="MobiDB-lite"/>
    </source>
</evidence>
<dbReference type="PROSITE" id="PS51845">
    <property type="entry name" value="PDEASE_I_2"/>
    <property type="match status" value="1"/>
</dbReference>
<feature type="active site" description="Proton donor" evidence="3">
    <location>
        <position position="226"/>
    </location>
</feature>
<evidence type="ECO:0000313" key="9">
    <source>
        <dbReference type="EMBL" id="CAE8589175.1"/>
    </source>
</evidence>
<dbReference type="EMBL" id="CAJNNV010003529">
    <property type="protein sequence ID" value="CAE8589175.1"/>
    <property type="molecule type" value="Genomic_DNA"/>
</dbReference>
<keyword evidence="2 6" id="KW-0378">Hydrolase</keyword>
<evidence type="ECO:0000256" key="5">
    <source>
        <dbReference type="PIRSR" id="PIRSR623088-3"/>
    </source>
</evidence>
<gene>
    <name evidence="9" type="ORF">PGLA1383_LOCUS7952</name>
</gene>